<dbReference type="Pfam" id="PF00903">
    <property type="entry name" value="Glyoxalase"/>
    <property type="match status" value="1"/>
</dbReference>
<sequence>MLSHVTIAIADFERALAFYAPIMARLGLERSWYDGGQGQACFRAPGHGRPLFFLTCPFEGEALAGNGGMVAFLAQDRLVVREVHGLALSLGARDAGAPGLRPQYHPDYYGAYFRDLDGNKICVVCHDAEGEVAIGA</sequence>
<keyword evidence="3" id="KW-1185">Reference proteome</keyword>
<dbReference type="PANTHER" id="PTHR35006:SF1">
    <property type="entry name" value="BLL2941 PROTEIN"/>
    <property type="match status" value="1"/>
</dbReference>
<dbReference type="PROSITE" id="PS51819">
    <property type="entry name" value="VOC"/>
    <property type="match status" value="1"/>
</dbReference>
<dbReference type="Proteomes" id="UP000594118">
    <property type="component" value="Chromosome"/>
</dbReference>
<proteinExistence type="predicted"/>
<dbReference type="CDD" id="cd07262">
    <property type="entry name" value="VOC_like"/>
    <property type="match status" value="1"/>
</dbReference>
<accession>A0A7L9WRB3</accession>
<evidence type="ECO:0000259" key="1">
    <source>
        <dbReference type="PROSITE" id="PS51819"/>
    </source>
</evidence>
<reference evidence="2 3" key="1">
    <citation type="submission" date="2019-10" db="EMBL/GenBank/DDBJ databases">
        <title>Pseudopuniceibacterium sp. HQ09 islated from Antarctica.</title>
        <authorList>
            <person name="Liao L."/>
            <person name="Su S."/>
            <person name="Chen B."/>
            <person name="Yu Y."/>
        </authorList>
    </citation>
    <scope>NUCLEOTIDE SEQUENCE [LARGE SCALE GENOMIC DNA]</scope>
    <source>
        <strain evidence="2 3">HQ09</strain>
    </source>
</reference>
<evidence type="ECO:0000313" key="2">
    <source>
        <dbReference type="EMBL" id="QOL82453.1"/>
    </source>
</evidence>
<dbReference type="RefSeq" id="WP_193080597.1">
    <property type="nucleotide sequence ID" value="NZ_CP045201.1"/>
</dbReference>
<dbReference type="InterPro" id="IPR037523">
    <property type="entry name" value="VOC_core"/>
</dbReference>
<dbReference type="KEGG" id="pshq:F3W81_17435"/>
<dbReference type="PANTHER" id="PTHR35006">
    <property type="entry name" value="GLYOXALASE FAMILY PROTEIN (AFU_ORTHOLOGUE AFUA_5G14830)"/>
    <property type="match status" value="1"/>
</dbReference>
<gene>
    <name evidence="2" type="ORF">F3W81_17435</name>
</gene>
<dbReference type="SUPFAM" id="SSF54593">
    <property type="entry name" value="Glyoxalase/Bleomycin resistance protein/Dihydroxybiphenyl dioxygenase"/>
    <property type="match status" value="1"/>
</dbReference>
<dbReference type="AlphaFoldDB" id="A0A7L9WRB3"/>
<dbReference type="InterPro" id="IPR004360">
    <property type="entry name" value="Glyas_Fos-R_dOase_dom"/>
</dbReference>
<dbReference type="EMBL" id="CP045201">
    <property type="protein sequence ID" value="QOL82453.1"/>
    <property type="molecule type" value="Genomic_DNA"/>
</dbReference>
<dbReference type="InterPro" id="IPR029068">
    <property type="entry name" value="Glyas_Bleomycin-R_OHBP_Dase"/>
</dbReference>
<organism evidence="2 3">
    <name type="scientific">Pseudooceanicola spongiae</name>
    <dbReference type="NCBI Taxonomy" id="2613965"/>
    <lineage>
        <taxon>Bacteria</taxon>
        <taxon>Pseudomonadati</taxon>
        <taxon>Pseudomonadota</taxon>
        <taxon>Alphaproteobacteria</taxon>
        <taxon>Rhodobacterales</taxon>
        <taxon>Paracoccaceae</taxon>
        <taxon>Pseudooceanicola</taxon>
    </lineage>
</organism>
<evidence type="ECO:0000313" key="3">
    <source>
        <dbReference type="Proteomes" id="UP000594118"/>
    </source>
</evidence>
<dbReference type="Gene3D" id="3.10.180.10">
    <property type="entry name" value="2,3-Dihydroxybiphenyl 1,2-Dioxygenase, domain 1"/>
    <property type="match status" value="1"/>
</dbReference>
<protein>
    <submittedName>
        <fullName evidence="2">VOC family protein</fullName>
    </submittedName>
</protein>
<name>A0A7L9WRB3_9RHOB</name>
<feature type="domain" description="VOC" evidence="1">
    <location>
        <begin position="1"/>
        <end position="126"/>
    </location>
</feature>